<proteinExistence type="predicted"/>
<dbReference type="EMBL" id="AABL01002251">
    <property type="protein sequence ID" value="EAA18831.1"/>
    <property type="molecule type" value="Genomic_DNA"/>
</dbReference>
<reference evidence="1 2" key="1">
    <citation type="journal article" date="2002" name="Nature">
        <title>Genome sequence and comparative analysis of the model rodent malaria parasite Plasmodium yoelii yoelii.</title>
        <authorList>
            <person name="Carlton J.M."/>
            <person name="Angiuoli S.V."/>
            <person name="Suh B.B."/>
            <person name="Kooij T.W."/>
            <person name="Pertea M."/>
            <person name="Silva J.C."/>
            <person name="Ermolaeva M.D."/>
            <person name="Allen J.E."/>
            <person name="Selengut J.D."/>
            <person name="Koo H.L."/>
            <person name="Peterson J.D."/>
            <person name="Pop M."/>
            <person name="Kosack D.S."/>
            <person name="Shumway M.F."/>
            <person name="Bidwell S.L."/>
            <person name="Shallom S.J."/>
            <person name="van Aken S.E."/>
            <person name="Riedmuller S.B."/>
            <person name="Feldblyum T.V."/>
            <person name="Cho J.K."/>
            <person name="Quackenbush J."/>
            <person name="Sedegah M."/>
            <person name="Shoaibi A."/>
            <person name="Cummings L.M."/>
            <person name="Florens L."/>
            <person name="Yates J.R."/>
            <person name="Raine J.D."/>
            <person name="Sinden R.E."/>
            <person name="Harris M.A."/>
            <person name="Cunningham D.A."/>
            <person name="Preiser P.R."/>
            <person name="Bergman L.W."/>
            <person name="Vaidya A.B."/>
            <person name="van Lin L.H."/>
            <person name="Janse C.J."/>
            <person name="Waters A.P."/>
            <person name="Smith H.O."/>
            <person name="White O.R."/>
            <person name="Salzberg S.L."/>
            <person name="Venter J.C."/>
            <person name="Fraser C.M."/>
            <person name="Hoffman S.L."/>
            <person name="Gardner M.J."/>
            <person name="Carucci D.J."/>
        </authorList>
    </citation>
    <scope>NUCLEOTIDE SEQUENCE [LARGE SCALE GENOMIC DNA]</scope>
    <source>
        <strain evidence="1 2">17XNL</strain>
    </source>
</reference>
<gene>
    <name evidence="1" type="ORF">PY06594</name>
</gene>
<organism evidence="1 2">
    <name type="scientific">Plasmodium yoelii yoelii</name>
    <dbReference type="NCBI Taxonomy" id="73239"/>
    <lineage>
        <taxon>Eukaryota</taxon>
        <taxon>Sar</taxon>
        <taxon>Alveolata</taxon>
        <taxon>Apicomplexa</taxon>
        <taxon>Aconoidasida</taxon>
        <taxon>Haemosporida</taxon>
        <taxon>Plasmodiidae</taxon>
        <taxon>Plasmodium</taxon>
        <taxon>Plasmodium (Vinckeia)</taxon>
    </lineage>
</organism>
<accession>Q7RAA8</accession>
<dbReference type="PaxDb" id="73239-Q7RAA8"/>
<keyword evidence="2" id="KW-1185">Reference proteome</keyword>
<dbReference type="Proteomes" id="UP000008553">
    <property type="component" value="Unassembled WGS sequence"/>
</dbReference>
<sequence>MNVLTPGSNNYVEENPEIINKIKKC</sequence>
<name>Q7RAA8_PLAYO</name>
<dbReference type="AlphaFoldDB" id="Q7RAA8"/>
<comment type="caution">
    <text evidence="1">The sequence shown here is derived from an EMBL/GenBank/DDBJ whole genome shotgun (WGS) entry which is preliminary data.</text>
</comment>
<dbReference type="InParanoid" id="Q7RAA8"/>
<protein>
    <submittedName>
        <fullName evidence="1">Uncharacterized protein</fullName>
    </submittedName>
</protein>
<evidence type="ECO:0000313" key="2">
    <source>
        <dbReference type="Proteomes" id="UP000008553"/>
    </source>
</evidence>
<evidence type="ECO:0000313" key="1">
    <source>
        <dbReference type="EMBL" id="EAA18831.1"/>
    </source>
</evidence>